<evidence type="ECO:0000256" key="1">
    <source>
        <dbReference type="SAM" id="MobiDB-lite"/>
    </source>
</evidence>
<organism evidence="3">
    <name type="scientific">Absidia glauca</name>
    <name type="common">Pin mould</name>
    <dbReference type="NCBI Taxonomy" id="4829"/>
    <lineage>
        <taxon>Eukaryota</taxon>
        <taxon>Fungi</taxon>
        <taxon>Fungi incertae sedis</taxon>
        <taxon>Mucoromycota</taxon>
        <taxon>Mucoromycotina</taxon>
        <taxon>Mucoromycetes</taxon>
        <taxon>Mucorales</taxon>
        <taxon>Cunninghamellaceae</taxon>
        <taxon>Absidia</taxon>
    </lineage>
</organism>
<name>A0A168M644_ABSGL</name>
<feature type="transmembrane region" description="Helical" evidence="2">
    <location>
        <begin position="67"/>
        <end position="91"/>
    </location>
</feature>
<evidence type="ECO:0000313" key="4">
    <source>
        <dbReference type="Proteomes" id="UP000078561"/>
    </source>
</evidence>
<protein>
    <submittedName>
        <fullName evidence="3">Uncharacterized protein</fullName>
    </submittedName>
</protein>
<keyword evidence="2" id="KW-0812">Transmembrane</keyword>
<feature type="region of interest" description="Disordered" evidence="1">
    <location>
        <begin position="316"/>
        <end position="352"/>
    </location>
</feature>
<evidence type="ECO:0000256" key="2">
    <source>
        <dbReference type="SAM" id="Phobius"/>
    </source>
</evidence>
<dbReference type="InParanoid" id="A0A168M644"/>
<sequence>MRSLFVSGTYEEPVILDSSFTRKYCGIMSLRAGCALSCIAWVTIGLYGSILAFQFQSPIFSYMDKGALIAQGVICLFLVIAGGAGLTGLYAESMYILNRAHKGAWFAVFTFLIDFFVNIILFGIQQKDNAVWCFDQSRNNVDEQVTLTNVNALMPATNATANVIPYTPPSINDFYNCDKLWQDELKFAIAIYIIFLIFFLYWAWCLWAYTQKLRVLKDADYHTSEEFQMRQHFPGGPPPPGFLYNLPPGKSASDYPPNDGQQSAAFIRFPPADFVPFHPPITNHAWCSNSWRTRFAALLDSNSAWLLLKNNFSRQSSSLSPSSSLFFPSASPRTTNDSPSIQQPRTTNTGQLSPSHLLTLLSIFVLP</sequence>
<keyword evidence="2" id="KW-0472">Membrane</keyword>
<feature type="transmembrane region" description="Helical" evidence="2">
    <location>
        <begin position="103"/>
        <end position="124"/>
    </location>
</feature>
<feature type="compositionally biased region" description="Polar residues" evidence="1">
    <location>
        <begin position="334"/>
        <end position="352"/>
    </location>
</feature>
<keyword evidence="2" id="KW-1133">Transmembrane helix</keyword>
<dbReference type="OrthoDB" id="2275460at2759"/>
<accession>A0A168M644</accession>
<dbReference type="EMBL" id="LT552047">
    <property type="protein sequence ID" value="SAL98016.1"/>
    <property type="molecule type" value="Genomic_DNA"/>
</dbReference>
<keyword evidence="4" id="KW-1185">Reference proteome</keyword>
<feature type="transmembrane region" description="Helical" evidence="2">
    <location>
        <begin position="32"/>
        <end position="55"/>
    </location>
</feature>
<proteinExistence type="predicted"/>
<dbReference type="Proteomes" id="UP000078561">
    <property type="component" value="Unassembled WGS sequence"/>
</dbReference>
<reference evidence="3" key="1">
    <citation type="submission" date="2016-04" db="EMBL/GenBank/DDBJ databases">
        <authorList>
            <person name="Evans L.H."/>
            <person name="Alamgir A."/>
            <person name="Owens N."/>
            <person name="Weber N.D."/>
            <person name="Virtaneva K."/>
            <person name="Barbian K."/>
            <person name="Babar A."/>
            <person name="Rosenke K."/>
        </authorList>
    </citation>
    <scope>NUCLEOTIDE SEQUENCE [LARGE SCALE GENOMIC DNA]</scope>
    <source>
        <strain evidence="3">CBS 101.48</strain>
    </source>
</reference>
<gene>
    <name evidence="3" type="primary">ABSGL_03543.1 scaffold 4609</name>
</gene>
<feature type="transmembrane region" description="Helical" evidence="2">
    <location>
        <begin position="189"/>
        <end position="209"/>
    </location>
</feature>
<evidence type="ECO:0000313" key="3">
    <source>
        <dbReference type="EMBL" id="SAL98016.1"/>
    </source>
</evidence>
<dbReference type="AlphaFoldDB" id="A0A168M644"/>
<feature type="compositionally biased region" description="Low complexity" evidence="1">
    <location>
        <begin position="316"/>
        <end position="333"/>
    </location>
</feature>